<gene>
    <name evidence="1" type="ORF">LOY88_001521</name>
</gene>
<protein>
    <submittedName>
        <fullName evidence="1">Uncharacterized protein</fullName>
    </submittedName>
</protein>
<name>A0ACB8V293_9EURO</name>
<dbReference type="EMBL" id="JALBCA010000016">
    <property type="protein sequence ID" value="KAI2390697.1"/>
    <property type="molecule type" value="Genomic_DNA"/>
</dbReference>
<proteinExistence type="predicted"/>
<accession>A0ACB8V293</accession>
<reference evidence="1" key="1">
    <citation type="journal article" date="2022" name="bioRxiv">
        <title>Population genetic analysis of Ophidiomyces ophidiicola, the causative agent of snake fungal disease, indicates recent introductions to the USA.</title>
        <authorList>
            <person name="Ladner J.T."/>
            <person name="Palmer J.M."/>
            <person name="Ettinger C.L."/>
            <person name="Stajich J.E."/>
            <person name="Farrell T.M."/>
            <person name="Glorioso B.M."/>
            <person name="Lawson B."/>
            <person name="Price S.J."/>
            <person name="Stengle A.G."/>
            <person name="Grear D.A."/>
            <person name="Lorch J.M."/>
        </authorList>
    </citation>
    <scope>NUCLEOTIDE SEQUENCE</scope>
    <source>
        <strain evidence="1">NWHC 24266-5</strain>
    </source>
</reference>
<organism evidence="1">
    <name type="scientific">Ophidiomyces ophidiicola</name>
    <dbReference type="NCBI Taxonomy" id="1387563"/>
    <lineage>
        <taxon>Eukaryota</taxon>
        <taxon>Fungi</taxon>
        <taxon>Dikarya</taxon>
        <taxon>Ascomycota</taxon>
        <taxon>Pezizomycotina</taxon>
        <taxon>Eurotiomycetes</taxon>
        <taxon>Eurotiomycetidae</taxon>
        <taxon>Onygenales</taxon>
        <taxon>Onygenaceae</taxon>
        <taxon>Ophidiomyces</taxon>
    </lineage>
</organism>
<sequence>MTAVASPPSVQSGPRIGWYPTSNGGQGGFSSINGDEVSRPFMIRKSVQRTNSSSSISSTSSSSTSTVRPQPLSNGGPPQPTPESNNAGPAKKQPRYIWSGSKAEPVSAVTNARPQAVSAPPTRSAASSAMSALQQPSPVVPSPHGIAPPQQNGVRGPNRPAPSEPTAILSLVPLNGTFERKQITVPYFPDVLRMGRQTNAKTVPSAVNGYFDSKVLSRQHADIWADRQGKIWIRDVKSSNGTFVNGHRLSPENRESEPHELREHDTLELGIDIVSEDQKSIVHHKVSARVEHAGVYGPHMNILDLNFGDIDPTSGGGLFPHHLSQPLNHTRTRQSSTSSAGSSRTATGTNGPQLNALQQQRQMNYWLSPISIEQVVKKLTVRTFKPHSCHSQLTIDSQAEMKQAKYHTQDLTKTNDFVSHLASRDGLEKERIKPSPTDALPASRQINGRPKVHRNDSFSRFSEPPAPPPQQPLPEKPDVASRSNPPSVVSSSPLKRSDTEKSRSPANSVRESSQILSLIEALTIAKKELDLQGARVRELEDLLRHERIARETAEERARTIENERSELAPEIVPEPETIKDDDEISVTTVVESVDETEAKMPVEPEPQTHAPALESVTTELQLRLNTLMSEMDEMRKEVDKYRSSAQRAEDDAAQSRKTLAEMVENVRRERAEAAVTSTSELGGLDITSNSNAVSEKGDEPISNDVMDALSMRCRSLSPTRMQELERAAVAFAEERQRPSIFEHSAPYASMIGVVLLGVGIMAYLNGWPKGDR</sequence>
<comment type="caution">
    <text evidence="1">The sequence shown here is derived from an EMBL/GenBank/DDBJ whole genome shotgun (WGS) entry which is preliminary data.</text>
</comment>
<evidence type="ECO:0000313" key="1">
    <source>
        <dbReference type="EMBL" id="KAI2390697.1"/>
    </source>
</evidence>